<sequence>MKNVFYPFPELETDRTILRKLTDADAIDVFAYASQEDVTKNVTWPAHQTIQDSLDFISFAKSRYEDGQVAPWGIYHKHDQKIIGTADFVWWQHHHSAAEIGYVLSPDYWGQGIMPEVVREIIRFGFEEMDLVRIQARCFEENTNSERVMKKVGMSYEGLMKKRFYVKGEHKNLKVYALTK</sequence>
<keyword evidence="2" id="KW-0808">Transferase</keyword>
<accession>A0A1H9IU36</accession>
<dbReference type="Pfam" id="PF13302">
    <property type="entry name" value="Acetyltransf_3"/>
    <property type="match status" value="1"/>
</dbReference>
<evidence type="ECO:0000313" key="2">
    <source>
        <dbReference type="EMBL" id="SEQ78056.1"/>
    </source>
</evidence>
<keyword evidence="3" id="KW-1185">Reference proteome</keyword>
<gene>
    <name evidence="2" type="ORF">SAMN05216362_1271</name>
</gene>
<dbReference type="OrthoDB" id="9785602at2"/>
<evidence type="ECO:0000313" key="3">
    <source>
        <dbReference type="Proteomes" id="UP000199427"/>
    </source>
</evidence>
<dbReference type="EMBL" id="FOES01000027">
    <property type="protein sequence ID" value="SEQ78056.1"/>
    <property type="molecule type" value="Genomic_DNA"/>
</dbReference>
<feature type="domain" description="N-acetyltransferase" evidence="1">
    <location>
        <begin position="16"/>
        <end position="180"/>
    </location>
</feature>
<dbReference type="CDD" id="cd04301">
    <property type="entry name" value="NAT_SF"/>
    <property type="match status" value="1"/>
</dbReference>
<reference evidence="2 3" key="1">
    <citation type="submission" date="2016-10" db="EMBL/GenBank/DDBJ databases">
        <authorList>
            <person name="de Groot N.N."/>
        </authorList>
    </citation>
    <scope>NUCLEOTIDE SEQUENCE [LARGE SCALE GENOMIC DNA]</scope>
    <source>
        <strain evidence="2 3">DSM 21633</strain>
    </source>
</reference>
<name>A0A1H9IU36_9BACI</name>
<dbReference type="AlphaFoldDB" id="A0A1H9IU36"/>
<dbReference type="InterPro" id="IPR016181">
    <property type="entry name" value="Acyl_CoA_acyltransferase"/>
</dbReference>
<protein>
    <submittedName>
        <fullName evidence="2">Ribosomal-protein-alanine N-acetyltransferase</fullName>
    </submittedName>
</protein>
<dbReference type="Proteomes" id="UP000199427">
    <property type="component" value="Unassembled WGS sequence"/>
</dbReference>
<dbReference type="Gene3D" id="3.40.630.30">
    <property type="match status" value="1"/>
</dbReference>
<dbReference type="RefSeq" id="WP_091774277.1">
    <property type="nucleotide sequence ID" value="NZ_FOES01000027.1"/>
</dbReference>
<organism evidence="2 3">
    <name type="scientific">Piscibacillus halophilus</name>
    <dbReference type="NCBI Taxonomy" id="571933"/>
    <lineage>
        <taxon>Bacteria</taxon>
        <taxon>Bacillati</taxon>
        <taxon>Bacillota</taxon>
        <taxon>Bacilli</taxon>
        <taxon>Bacillales</taxon>
        <taxon>Bacillaceae</taxon>
        <taxon>Piscibacillus</taxon>
    </lineage>
</organism>
<dbReference type="PANTHER" id="PTHR43792">
    <property type="entry name" value="GNAT FAMILY, PUTATIVE (AFU_ORTHOLOGUE AFUA_3G00765)-RELATED-RELATED"/>
    <property type="match status" value="1"/>
</dbReference>
<dbReference type="InterPro" id="IPR051531">
    <property type="entry name" value="N-acetyltransferase"/>
</dbReference>
<proteinExistence type="predicted"/>
<dbReference type="SUPFAM" id="SSF55729">
    <property type="entry name" value="Acyl-CoA N-acyltransferases (Nat)"/>
    <property type="match status" value="1"/>
</dbReference>
<dbReference type="GO" id="GO:0005737">
    <property type="term" value="C:cytoplasm"/>
    <property type="evidence" value="ECO:0007669"/>
    <property type="project" value="TreeGrafter"/>
</dbReference>
<dbReference type="PROSITE" id="PS51186">
    <property type="entry name" value="GNAT"/>
    <property type="match status" value="1"/>
</dbReference>
<dbReference type="InterPro" id="IPR000182">
    <property type="entry name" value="GNAT_dom"/>
</dbReference>
<dbReference type="GO" id="GO:0008999">
    <property type="term" value="F:protein-N-terminal-alanine acetyltransferase activity"/>
    <property type="evidence" value="ECO:0007669"/>
    <property type="project" value="TreeGrafter"/>
</dbReference>
<dbReference type="STRING" id="571933.SAMN05216362_1271"/>
<evidence type="ECO:0000259" key="1">
    <source>
        <dbReference type="PROSITE" id="PS51186"/>
    </source>
</evidence>
<dbReference type="PANTHER" id="PTHR43792:SF9">
    <property type="entry name" value="RIBOSOMAL-PROTEIN-ALANINE ACETYLTRANSFERASE"/>
    <property type="match status" value="1"/>
</dbReference>